<accession>A0A644VSL8</accession>
<name>A0A644VSL8_9ZZZZ</name>
<evidence type="ECO:0000313" key="2">
    <source>
        <dbReference type="EMBL" id="MPL94389.1"/>
    </source>
</evidence>
<reference evidence="2" key="1">
    <citation type="submission" date="2019-08" db="EMBL/GenBank/DDBJ databases">
        <authorList>
            <person name="Kucharzyk K."/>
            <person name="Murdoch R.W."/>
            <person name="Higgins S."/>
            <person name="Loffler F."/>
        </authorList>
    </citation>
    <scope>NUCLEOTIDE SEQUENCE</scope>
</reference>
<keyword evidence="1" id="KW-0175">Coiled coil</keyword>
<dbReference type="EMBL" id="VSSQ01000426">
    <property type="protein sequence ID" value="MPL94389.1"/>
    <property type="molecule type" value="Genomic_DNA"/>
</dbReference>
<protein>
    <submittedName>
        <fullName evidence="2">Uncharacterized protein</fullName>
    </submittedName>
</protein>
<feature type="coiled-coil region" evidence="1">
    <location>
        <begin position="39"/>
        <end position="66"/>
    </location>
</feature>
<sequence length="77" mass="8482">MLIALIIVGGLTAMTAIAVIGDYLTKSKIAKAKTDPTILKEHERRIAELEKRLSDQDAKIEQLESDVSFTNKLLGDK</sequence>
<comment type="caution">
    <text evidence="2">The sequence shown here is derived from an EMBL/GenBank/DDBJ whole genome shotgun (WGS) entry which is preliminary data.</text>
</comment>
<dbReference type="AlphaFoldDB" id="A0A644VSL8"/>
<evidence type="ECO:0000256" key="1">
    <source>
        <dbReference type="SAM" id="Coils"/>
    </source>
</evidence>
<organism evidence="2">
    <name type="scientific">bioreactor metagenome</name>
    <dbReference type="NCBI Taxonomy" id="1076179"/>
    <lineage>
        <taxon>unclassified sequences</taxon>
        <taxon>metagenomes</taxon>
        <taxon>ecological metagenomes</taxon>
    </lineage>
</organism>
<dbReference type="Gene3D" id="1.20.5.490">
    <property type="entry name" value="Single helix bin"/>
    <property type="match status" value="1"/>
</dbReference>
<proteinExistence type="predicted"/>
<gene>
    <name evidence="2" type="ORF">SDC9_40542</name>
</gene>